<evidence type="ECO:0000259" key="2">
    <source>
        <dbReference type="PROSITE" id="PS50144"/>
    </source>
</evidence>
<name>A0A9C5YXX7_9MUSC</name>
<dbReference type="Gene3D" id="2.60.210.10">
    <property type="entry name" value="Apoptosis, Tumor Necrosis Factor Receptor Associated Protein 2, Chain A"/>
    <property type="match status" value="1"/>
</dbReference>
<feature type="domain" description="MATH" evidence="2">
    <location>
        <begin position="22"/>
        <end position="148"/>
    </location>
</feature>
<dbReference type="FunFam" id="3.30.710.10:FF:000159">
    <property type="entry name" value="Speckle-type POZ protein B"/>
    <property type="match status" value="1"/>
</dbReference>
<dbReference type="Gene3D" id="3.30.710.10">
    <property type="entry name" value="Potassium Channel Kv1.1, Chain A"/>
    <property type="match status" value="1"/>
</dbReference>
<dbReference type="RefSeq" id="XP_037891345.1">
    <property type="nucleotide sequence ID" value="XM_038035417.1"/>
</dbReference>
<dbReference type="InterPro" id="IPR000210">
    <property type="entry name" value="BTB/POZ_dom"/>
</dbReference>
<dbReference type="InterPro" id="IPR011333">
    <property type="entry name" value="SKP1/BTB/POZ_sf"/>
</dbReference>
<gene>
    <name evidence="4" type="primary">LOC119638549</name>
</gene>
<dbReference type="Gene3D" id="6.10.250.3030">
    <property type="match status" value="1"/>
</dbReference>
<dbReference type="Proteomes" id="UP000092443">
    <property type="component" value="Unplaced"/>
</dbReference>
<dbReference type="SUPFAM" id="SSF49599">
    <property type="entry name" value="TRAF domain-like"/>
    <property type="match status" value="1"/>
</dbReference>
<dbReference type="GO" id="GO:0030163">
    <property type="term" value="P:protein catabolic process"/>
    <property type="evidence" value="ECO:0007669"/>
    <property type="project" value="UniProtKB-ARBA"/>
</dbReference>
<dbReference type="Pfam" id="PF22486">
    <property type="entry name" value="MATH_2"/>
    <property type="match status" value="1"/>
</dbReference>
<dbReference type="PROSITE" id="PS50097">
    <property type="entry name" value="BTB"/>
    <property type="match status" value="1"/>
</dbReference>
<dbReference type="PANTHER" id="PTHR24413">
    <property type="entry name" value="SPECKLE-TYPE POZ PROTEIN"/>
    <property type="match status" value="1"/>
</dbReference>
<dbReference type="AlphaFoldDB" id="A0A9C5YXX7"/>
<dbReference type="Pfam" id="PF00651">
    <property type="entry name" value="BTB"/>
    <property type="match status" value="1"/>
</dbReference>
<dbReference type="SMART" id="SM00225">
    <property type="entry name" value="BTB"/>
    <property type="match status" value="1"/>
</dbReference>
<dbReference type="InterPro" id="IPR008974">
    <property type="entry name" value="TRAF-like"/>
</dbReference>
<sequence>MSSADSNSLNASYGHTEVKMDKSVFTWTIGNFSIWCYDMAEIREPLVSPTFSSGTNDKLKWYLVLDVVDEKQLSLYLHCKTPSVKVAFNFSILNLKKEQENVSRSTEVRHFGEKSAGWGYRCFINLNTLLNEAKDLLPGGKLTIVCEISEVHIVNITNPIDQPEIIQSTVTDDKLSEDFDDLFTNHEFSDVTFAVSEHEIKAHKTILAARSKVFAAMFEHKMVENKLSRVVITDIDHEVLNEMLRFMYIGKAPNLYEMTHGLLVAADKYALEDLKGMCENALNVTLSVETAVETLVSAHLYTTGQLKAQSIAFIKTHVTDVMQTQAWQDAIRAHPDLILEVSRAFGKQINP</sequence>
<dbReference type="GeneID" id="119638549"/>
<dbReference type="KEGG" id="gfs:119638549"/>
<keyword evidence="3" id="KW-1185">Reference proteome</keyword>
<evidence type="ECO:0000313" key="3">
    <source>
        <dbReference type="Proteomes" id="UP000092443"/>
    </source>
</evidence>
<protein>
    <submittedName>
        <fullName evidence="4">Protein roadkill-like</fullName>
    </submittedName>
</protein>
<evidence type="ECO:0000259" key="1">
    <source>
        <dbReference type="PROSITE" id="PS50097"/>
    </source>
</evidence>
<dbReference type="PROSITE" id="PS50144">
    <property type="entry name" value="MATH"/>
    <property type="match status" value="1"/>
</dbReference>
<dbReference type="SUPFAM" id="SSF54695">
    <property type="entry name" value="POZ domain"/>
    <property type="match status" value="1"/>
</dbReference>
<dbReference type="InterPro" id="IPR002083">
    <property type="entry name" value="MATH/TRAF_dom"/>
</dbReference>
<proteinExistence type="predicted"/>
<organism evidence="3 4">
    <name type="scientific">Glossina fuscipes</name>
    <dbReference type="NCBI Taxonomy" id="7396"/>
    <lineage>
        <taxon>Eukaryota</taxon>
        <taxon>Metazoa</taxon>
        <taxon>Ecdysozoa</taxon>
        <taxon>Arthropoda</taxon>
        <taxon>Hexapoda</taxon>
        <taxon>Insecta</taxon>
        <taxon>Pterygota</taxon>
        <taxon>Neoptera</taxon>
        <taxon>Endopterygota</taxon>
        <taxon>Diptera</taxon>
        <taxon>Brachycera</taxon>
        <taxon>Muscomorpha</taxon>
        <taxon>Hippoboscoidea</taxon>
        <taxon>Glossinidae</taxon>
        <taxon>Glossina</taxon>
    </lineage>
</organism>
<accession>A0A9C5YXX7</accession>
<dbReference type="Gene3D" id="6.20.250.50">
    <property type="match status" value="1"/>
</dbReference>
<feature type="domain" description="BTB" evidence="1">
    <location>
        <begin position="189"/>
        <end position="251"/>
    </location>
</feature>
<reference evidence="4" key="1">
    <citation type="submission" date="2025-08" db="UniProtKB">
        <authorList>
            <consortium name="RefSeq"/>
        </authorList>
    </citation>
    <scope>IDENTIFICATION</scope>
    <source>
        <tissue evidence="4">Whole body pupa</tissue>
    </source>
</reference>
<evidence type="ECO:0000313" key="4">
    <source>
        <dbReference type="RefSeq" id="XP_037891345.1"/>
    </source>
</evidence>